<dbReference type="HOGENOM" id="CLU_2061916_0_0_1"/>
<dbReference type="KEGG" id="lbc:LACBIDRAFT_335595"/>
<dbReference type="EMBL" id="DS547189">
    <property type="protein sequence ID" value="EDQ98844.1"/>
    <property type="molecule type" value="Genomic_DNA"/>
</dbReference>
<dbReference type="InParanoid" id="B0E2T0"/>
<evidence type="ECO:0000256" key="1">
    <source>
        <dbReference type="SAM" id="Phobius"/>
    </source>
</evidence>
<feature type="transmembrane region" description="Helical" evidence="1">
    <location>
        <begin position="12"/>
        <end position="31"/>
    </location>
</feature>
<evidence type="ECO:0000313" key="3">
    <source>
        <dbReference type="Proteomes" id="UP000001194"/>
    </source>
</evidence>
<keyword evidence="1" id="KW-0472">Membrane</keyword>
<keyword evidence="1" id="KW-0812">Transmembrane</keyword>
<sequence length="119" mass="13278">MCSAKGNRSVTVYITSYDFFLAVVVNVGLYIPSTCYWGCSNYRRWGGFDSLGVFGGLTNRSAVYGWLWDGSSDKPLDSSMGSEVYVKVVKFQTPDVVTVCKGGNWKVSELREREGCEVW</sequence>
<gene>
    <name evidence="2" type="ORF">LACBIDRAFT_335595</name>
</gene>
<protein>
    <submittedName>
        <fullName evidence="2">Predicted protein</fullName>
    </submittedName>
</protein>
<dbReference type="AlphaFoldDB" id="B0E2T0"/>
<reference evidence="2 3" key="1">
    <citation type="journal article" date="2008" name="Nature">
        <title>The genome of Laccaria bicolor provides insights into mycorrhizal symbiosis.</title>
        <authorList>
            <person name="Martin F."/>
            <person name="Aerts A."/>
            <person name="Ahren D."/>
            <person name="Brun A."/>
            <person name="Danchin E.G.J."/>
            <person name="Duchaussoy F."/>
            <person name="Gibon J."/>
            <person name="Kohler A."/>
            <person name="Lindquist E."/>
            <person name="Pereda V."/>
            <person name="Salamov A."/>
            <person name="Shapiro H.J."/>
            <person name="Wuyts J."/>
            <person name="Blaudez D."/>
            <person name="Buee M."/>
            <person name="Brokstein P."/>
            <person name="Canbaeck B."/>
            <person name="Cohen D."/>
            <person name="Courty P.E."/>
            <person name="Coutinho P.M."/>
            <person name="Delaruelle C."/>
            <person name="Detter J.C."/>
            <person name="Deveau A."/>
            <person name="DiFazio S."/>
            <person name="Duplessis S."/>
            <person name="Fraissinet-Tachet L."/>
            <person name="Lucic E."/>
            <person name="Frey-Klett P."/>
            <person name="Fourrey C."/>
            <person name="Feussner I."/>
            <person name="Gay G."/>
            <person name="Grimwood J."/>
            <person name="Hoegger P.J."/>
            <person name="Jain P."/>
            <person name="Kilaru S."/>
            <person name="Labbe J."/>
            <person name="Lin Y.C."/>
            <person name="Legue V."/>
            <person name="Le Tacon F."/>
            <person name="Marmeisse R."/>
            <person name="Melayah D."/>
            <person name="Montanini B."/>
            <person name="Muratet M."/>
            <person name="Nehls U."/>
            <person name="Niculita-Hirzel H."/>
            <person name="Oudot-Le Secq M.P."/>
            <person name="Peter M."/>
            <person name="Quesneville H."/>
            <person name="Rajashekar B."/>
            <person name="Reich M."/>
            <person name="Rouhier N."/>
            <person name="Schmutz J."/>
            <person name="Yin T."/>
            <person name="Chalot M."/>
            <person name="Henrissat B."/>
            <person name="Kuees U."/>
            <person name="Lucas S."/>
            <person name="Van de Peer Y."/>
            <person name="Podila G.K."/>
            <person name="Polle A."/>
            <person name="Pukkila P.J."/>
            <person name="Richardson P.M."/>
            <person name="Rouze P."/>
            <person name="Sanders I.R."/>
            <person name="Stajich J.E."/>
            <person name="Tunlid A."/>
            <person name="Tuskan G."/>
            <person name="Grigoriev I.V."/>
        </authorList>
    </citation>
    <scope>NUCLEOTIDE SEQUENCE [LARGE SCALE GENOMIC DNA]</scope>
    <source>
        <strain evidence="3">S238N-H82 / ATCC MYA-4686</strain>
    </source>
</reference>
<dbReference type="RefSeq" id="XP_001890497.1">
    <property type="nucleotide sequence ID" value="XM_001890462.1"/>
</dbReference>
<organism evidence="3">
    <name type="scientific">Laccaria bicolor (strain S238N-H82 / ATCC MYA-4686)</name>
    <name type="common">Bicoloured deceiver</name>
    <name type="synonym">Laccaria laccata var. bicolor</name>
    <dbReference type="NCBI Taxonomy" id="486041"/>
    <lineage>
        <taxon>Eukaryota</taxon>
        <taxon>Fungi</taxon>
        <taxon>Dikarya</taxon>
        <taxon>Basidiomycota</taxon>
        <taxon>Agaricomycotina</taxon>
        <taxon>Agaricomycetes</taxon>
        <taxon>Agaricomycetidae</taxon>
        <taxon>Agaricales</taxon>
        <taxon>Agaricineae</taxon>
        <taxon>Hydnangiaceae</taxon>
        <taxon>Laccaria</taxon>
    </lineage>
</organism>
<evidence type="ECO:0000313" key="2">
    <source>
        <dbReference type="EMBL" id="EDQ98844.1"/>
    </source>
</evidence>
<proteinExistence type="predicted"/>
<keyword evidence="1" id="KW-1133">Transmembrane helix</keyword>
<accession>B0E2T0</accession>
<dbReference type="GeneID" id="6086154"/>
<keyword evidence="3" id="KW-1185">Reference proteome</keyword>
<name>B0E2T0_LACBS</name>
<dbReference type="Proteomes" id="UP000001194">
    <property type="component" value="Unassembled WGS sequence"/>
</dbReference>